<sequence>MDINLSSRNLSEKIIFLNPMGVDKSFWLNSIPKELYEKYDVVLFDYPGFNSQYIYQKTISETADYIFDKYIRGIDVPIHLCGYSYGGMVAQELLKRDLKELKSVILIATQNKLTTYDKELNKLLINLFNIDLLLFCRLLVLLSYNPSFVNENKMFYLQVFSSIKLSPEIAECITQQLDQMRQVDEIKFPVLDCSALYLYGEFDRMVKDNTANGINQLLPNIEVVKFSNSSHMIDSRLIFKEIIKFLNKM</sequence>
<evidence type="ECO:0000313" key="3">
    <source>
        <dbReference type="Proteomes" id="UP000018439"/>
    </source>
</evidence>
<dbReference type="OrthoDB" id="9780932at2"/>
<dbReference type="HOGENOM" id="CLU_020336_50_1_10"/>
<dbReference type="AlphaFoldDB" id="F3ZNH1"/>
<dbReference type="Pfam" id="PF12697">
    <property type="entry name" value="Abhydrolase_6"/>
    <property type="match status" value="1"/>
</dbReference>
<dbReference type="STRING" id="679937.Bcop_2352"/>
<proteinExistence type="predicted"/>
<gene>
    <name evidence="2" type="ORF">Bcop_2352</name>
</gene>
<evidence type="ECO:0000259" key="1">
    <source>
        <dbReference type="Pfam" id="PF12697"/>
    </source>
</evidence>
<evidence type="ECO:0000313" key="2">
    <source>
        <dbReference type="EMBL" id="EGJ72506.1"/>
    </source>
</evidence>
<dbReference type="GO" id="GO:0016787">
    <property type="term" value="F:hydrolase activity"/>
    <property type="evidence" value="ECO:0007669"/>
    <property type="project" value="UniProtKB-KW"/>
</dbReference>
<dbReference type="InterPro" id="IPR000073">
    <property type="entry name" value="AB_hydrolase_1"/>
</dbReference>
<keyword evidence="3" id="KW-1185">Reference proteome</keyword>
<dbReference type="InterPro" id="IPR029058">
    <property type="entry name" value="AB_hydrolase_fold"/>
</dbReference>
<dbReference type="Proteomes" id="UP000018439">
    <property type="component" value="Chromosome"/>
</dbReference>
<accession>F3ZNH1</accession>
<dbReference type="Gene3D" id="3.40.50.1820">
    <property type="entry name" value="alpha/beta hydrolase"/>
    <property type="match status" value="1"/>
</dbReference>
<protein>
    <submittedName>
        <fullName evidence="2">Alpha/beta hydrolase fold protein</fullName>
    </submittedName>
</protein>
<dbReference type="EMBL" id="CM001167">
    <property type="protein sequence ID" value="EGJ72506.1"/>
    <property type="molecule type" value="Genomic_DNA"/>
</dbReference>
<dbReference type="eggNOG" id="COG2267">
    <property type="taxonomic scope" value="Bacteria"/>
</dbReference>
<name>F3ZNH1_9BACE</name>
<reference evidence="2 3" key="1">
    <citation type="journal article" date="2011" name="Stand. Genomic Sci.">
        <title>Non-contiguous finished genome sequence of Bacteroides coprosuis type strain (PC139).</title>
        <authorList>
            <person name="Land M."/>
            <person name="Held B."/>
            <person name="Gronow S."/>
            <person name="Abt B."/>
            <person name="Lucas S."/>
            <person name="Del Rio T.G."/>
            <person name="Nolan M."/>
            <person name="Tice H."/>
            <person name="Cheng J.F."/>
            <person name="Pitluck S."/>
            <person name="Liolios K."/>
            <person name="Pagani I."/>
            <person name="Ivanova N."/>
            <person name="Mavromatis K."/>
            <person name="Mikhailova N."/>
            <person name="Pati A."/>
            <person name="Tapia R."/>
            <person name="Han C."/>
            <person name="Goodwin L."/>
            <person name="Chen A."/>
            <person name="Palaniappan K."/>
            <person name="Hauser L."/>
            <person name="Brambilla E.M."/>
            <person name="Rohde M."/>
            <person name="Goker M."/>
            <person name="Detter J.C."/>
            <person name="Woyke T."/>
            <person name="Bristow J."/>
            <person name="Eisen J.A."/>
            <person name="Markowitz V."/>
            <person name="Hugenholtz P."/>
            <person name="Kyrpides N.C."/>
            <person name="Klenk H.P."/>
            <person name="Lapidus A."/>
        </authorList>
    </citation>
    <scope>NUCLEOTIDE SEQUENCE</scope>
    <source>
        <strain evidence="2 3">DSM 18011</strain>
    </source>
</reference>
<feature type="domain" description="AB hydrolase-1" evidence="1">
    <location>
        <begin position="14"/>
        <end position="114"/>
    </location>
</feature>
<organism evidence="2 3">
    <name type="scientific">Bacteroides coprosuis DSM 18011</name>
    <dbReference type="NCBI Taxonomy" id="679937"/>
    <lineage>
        <taxon>Bacteria</taxon>
        <taxon>Pseudomonadati</taxon>
        <taxon>Bacteroidota</taxon>
        <taxon>Bacteroidia</taxon>
        <taxon>Bacteroidales</taxon>
        <taxon>Bacteroidaceae</taxon>
        <taxon>Bacteroides</taxon>
    </lineage>
</organism>
<keyword evidence="2" id="KW-0378">Hydrolase</keyword>
<dbReference type="SUPFAM" id="SSF53474">
    <property type="entry name" value="alpha/beta-Hydrolases"/>
    <property type="match status" value="1"/>
</dbReference>